<evidence type="ECO:0000313" key="1">
    <source>
        <dbReference type="EMBL" id="MDX8045803.1"/>
    </source>
</evidence>
<evidence type="ECO:0000313" key="2">
    <source>
        <dbReference type="Proteomes" id="UP001277972"/>
    </source>
</evidence>
<name>A0ACC6M4H1_9BACI</name>
<protein>
    <submittedName>
        <fullName evidence="1">RluA family pseudouridine synthase</fullName>
        <ecNumber evidence="1">5.4.99.-</ecNumber>
    </submittedName>
</protein>
<proteinExistence type="predicted"/>
<keyword evidence="1" id="KW-0413">Isomerase</keyword>
<organism evidence="1 2">
    <name type="scientific">Gracilibacillus pellucidus</name>
    <dbReference type="NCBI Taxonomy" id="3095368"/>
    <lineage>
        <taxon>Bacteria</taxon>
        <taxon>Bacillati</taxon>
        <taxon>Bacillota</taxon>
        <taxon>Bacilli</taxon>
        <taxon>Bacillales</taxon>
        <taxon>Bacillaceae</taxon>
        <taxon>Gracilibacillus</taxon>
    </lineage>
</organism>
<accession>A0ACC6M4H1</accession>
<dbReference type="EC" id="5.4.99.-" evidence="1"/>
<dbReference type="EMBL" id="JAWZSR010000003">
    <property type="protein sequence ID" value="MDX8045803.1"/>
    <property type="molecule type" value="Genomic_DNA"/>
</dbReference>
<reference evidence="1" key="1">
    <citation type="submission" date="2023-11" db="EMBL/GenBank/DDBJ databases">
        <title>Gracilibacillus pellucida a moderately halophilic bacterium isolated from saline soil in Xinjiang province.</title>
        <authorList>
            <person name="Zhang Z."/>
            <person name="Tan F."/>
            <person name="Wang Y."/>
            <person name="Xia M."/>
        </authorList>
    </citation>
    <scope>NUCLEOTIDE SEQUENCE</scope>
    <source>
        <strain evidence="1">S3-1-1</strain>
    </source>
</reference>
<gene>
    <name evidence="1" type="ORF">SH601_07345</name>
</gene>
<dbReference type="Proteomes" id="UP001277972">
    <property type="component" value="Unassembled WGS sequence"/>
</dbReference>
<sequence length="299" mass="34337">MEVLKWKIDKSHEGLLLREYLMRVKGISRAILTSVKFDGGKLLVNDESVTVRYQLVENDVVEVVFPPESRSDWLKPENKPIDIVYEDEDVLVINKPPNLATIPGLHHPENTLSNRIIHYYNTKQIPYTVHVVTRLDRDTSGLLLIAKHRYSHSILFQYQQDGKINRRYQAIVSGKLDKKASILDYPIDRAPDSIIKREVSQVGKRAITHYQVKQEYEDESLVEVKLETGRTHQIRVHFSYLGHPLIGDSLYGGDTSILKRQALHCHKLAFEHPITKEKLAFEIPLAEDINVSIKKSSSS</sequence>
<comment type="caution">
    <text evidence="1">The sequence shown here is derived from an EMBL/GenBank/DDBJ whole genome shotgun (WGS) entry which is preliminary data.</text>
</comment>
<keyword evidence="2" id="KW-1185">Reference proteome</keyword>